<name>A0ACD5X447_AVESA</name>
<accession>A0ACD5X447</accession>
<protein>
    <submittedName>
        <fullName evidence="1">Uncharacterized protein</fullName>
    </submittedName>
</protein>
<evidence type="ECO:0000313" key="2">
    <source>
        <dbReference type="Proteomes" id="UP001732700"/>
    </source>
</evidence>
<keyword evidence="2" id="KW-1185">Reference proteome</keyword>
<dbReference type="EnsemblPlants" id="AVESA.00010b.r2.4DG0736360.1">
    <property type="protein sequence ID" value="AVESA.00010b.r2.4DG0736360.1.CDS"/>
    <property type="gene ID" value="AVESA.00010b.r2.4DG0736360"/>
</dbReference>
<evidence type="ECO:0000313" key="1">
    <source>
        <dbReference type="EnsemblPlants" id="AVESA.00010b.r2.4DG0736360.1.CDS"/>
    </source>
</evidence>
<sequence length="428" mass="46147">MLASTIASKSKTVGRASARVPSTLASQLCLCVLLAPSAAQLRRNLPPIQPSPLKPPRATKTRRKSPPIHPPHHHQTAHPFPASTLLSRSRWPGGRCSGGRSSASRAIRRRRRPGGRSQTTGARCRLGAPPAAAENRLAPRAGEEDFRWLQASRPGSPESGSGTPSPQLWAQHPHYDRLYPASAGSSPSRAQAIAGYRREMLDLVRGLPEAAYELSLRDIVESRGPSPLSPPPPPPPAQPHAAAAAMQARQDDEPKKHIATLAMPMDDEQANKRSGGKKQGKQQRTMGRTRSRSMERSVSLDTGLLIKLFMPLSVGRKQKVSPKPAAKEGKPKKTKQGKKKKAEEEEWWKKSEFSEAGSSSRTSSTGSSNSNSSASRNGNGHANGGGRNPDAPAKHSDPKTPDRSRSRKKIGCYGFFKPNKGTNGVIDE</sequence>
<organism evidence="1 2">
    <name type="scientific">Avena sativa</name>
    <name type="common">Oat</name>
    <dbReference type="NCBI Taxonomy" id="4498"/>
    <lineage>
        <taxon>Eukaryota</taxon>
        <taxon>Viridiplantae</taxon>
        <taxon>Streptophyta</taxon>
        <taxon>Embryophyta</taxon>
        <taxon>Tracheophyta</taxon>
        <taxon>Spermatophyta</taxon>
        <taxon>Magnoliopsida</taxon>
        <taxon>Liliopsida</taxon>
        <taxon>Poales</taxon>
        <taxon>Poaceae</taxon>
        <taxon>BOP clade</taxon>
        <taxon>Pooideae</taxon>
        <taxon>Poodae</taxon>
        <taxon>Poeae</taxon>
        <taxon>Poeae Chloroplast Group 1 (Aveneae type)</taxon>
        <taxon>Aveninae</taxon>
        <taxon>Avena</taxon>
    </lineage>
</organism>
<reference evidence="1" key="1">
    <citation type="submission" date="2021-05" db="EMBL/GenBank/DDBJ databases">
        <authorList>
            <person name="Scholz U."/>
            <person name="Mascher M."/>
            <person name="Fiebig A."/>
        </authorList>
    </citation>
    <scope>NUCLEOTIDE SEQUENCE [LARGE SCALE GENOMIC DNA]</scope>
</reference>
<dbReference type="Proteomes" id="UP001732700">
    <property type="component" value="Chromosome 4D"/>
</dbReference>
<reference evidence="1" key="2">
    <citation type="submission" date="2025-09" db="UniProtKB">
        <authorList>
            <consortium name="EnsemblPlants"/>
        </authorList>
    </citation>
    <scope>IDENTIFICATION</scope>
</reference>
<proteinExistence type="predicted"/>